<dbReference type="AlphaFoldDB" id="A0A0A9YCM1"/>
<feature type="non-terminal residue" evidence="1">
    <location>
        <position position="504"/>
    </location>
</feature>
<feature type="non-terminal residue" evidence="1">
    <location>
        <position position="1"/>
    </location>
</feature>
<gene>
    <name evidence="1" type="primary">CTXA</name>
    <name evidence="1" type="ORF">CM83_1184</name>
</gene>
<reference evidence="1" key="1">
    <citation type="journal article" date="2014" name="PLoS ONE">
        <title>Transcriptome-Based Identification of ABC Transporters in the Western Tarnished Plant Bug Lygus hesperus.</title>
        <authorList>
            <person name="Hull J.J."/>
            <person name="Chaney K."/>
            <person name="Geib S.M."/>
            <person name="Fabrick J.A."/>
            <person name="Brent C.S."/>
            <person name="Walsh D."/>
            <person name="Lavine L.C."/>
        </authorList>
    </citation>
    <scope>NUCLEOTIDE SEQUENCE</scope>
</reference>
<protein>
    <submittedName>
        <fullName evidence="1">Toxin CaTX-A</fullName>
    </submittedName>
</protein>
<organism evidence="1">
    <name type="scientific">Lygus hesperus</name>
    <name type="common">Western plant bug</name>
    <dbReference type="NCBI Taxonomy" id="30085"/>
    <lineage>
        <taxon>Eukaryota</taxon>
        <taxon>Metazoa</taxon>
        <taxon>Ecdysozoa</taxon>
        <taxon>Arthropoda</taxon>
        <taxon>Hexapoda</taxon>
        <taxon>Insecta</taxon>
        <taxon>Pterygota</taxon>
        <taxon>Neoptera</taxon>
        <taxon>Paraneoptera</taxon>
        <taxon>Hemiptera</taxon>
        <taxon>Heteroptera</taxon>
        <taxon>Panheteroptera</taxon>
        <taxon>Cimicomorpha</taxon>
        <taxon>Miridae</taxon>
        <taxon>Mirini</taxon>
        <taxon>Lygus</taxon>
    </lineage>
</organism>
<reference evidence="1" key="2">
    <citation type="submission" date="2014-07" db="EMBL/GenBank/DDBJ databases">
        <authorList>
            <person name="Hull J."/>
        </authorList>
    </citation>
    <scope>NUCLEOTIDE SEQUENCE</scope>
</reference>
<name>A0A0A9YCM1_LYGHE</name>
<evidence type="ECO:0000313" key="1">
    <source>
        <dbReference type="EMBL" id="JAG27270.1"/>
    </source>
</evidence>
<dbReference type="EMBL" id="GBHO01016334">
    <property type="protein sequence ID" value="JAG27270.1"/>
    <property type="molecule type" value="Transcribed_RNA"/>
</dbReference>
<sequence>LNDPPAPQNSKVKKVRFLDECNEPGPSKSPRYMEPKIEEFEENDDGIVQDDNQMAVYTGTKEVENKRLNKVEIYLASTTNVDSSSTEDEGVDEIQTTEGEQYVFDGLAGEFLRCLRTECSEQGKMSRNDKQLLSFLVKKFMERGELSVIDEMLCASVDDCKIKIPPYENVEDREHWFLRMLIRKYIKRGMRSILEDKIAWIYYKLEASEKTSEQSLHPEDVSLKDQEVQSLVNAFGSSGGNSSLNRLVEDLVQERLRGNANMSEEQVAEARLLIKDMMVARFARMFLDGTVPESGITAESADGTNMDGVGPSKVVGDVPKNQEGIEQFYTKEGLIEVQWKSSGVGEQSPRSDESKEPSIVFKITKPETSLNKGIFRRLQDKFWNKQQLIRVSQSSGKLGRFCSSVSKRGISLIGGSRATPKSHIKTKTEKTSSVDELKKRLREDNVRWLTEQKNKLWEARNKEARSIDKFTMSLPTRMERIIQKRDRLQKEIIDQESSKLKEST</sequence>
<proteinExistence type="predicted"/>
<accession>A0A0A9YCM1</accession>